<evidence type="ECO:0000313" key="2">
    <source>
        <dbReference type="EMBL" id="UXP32958.1"/>
    </source>
</evidence>
<sequence length="261" mass="30368">MHTTYIRHQLYIYCSKVTLAILLLLLMGYHEGHAQVDGTLNLPHFDEQRLHYGFMIGMHTAHYRLEYDDDFVTPNYDTLHSVVPPNNIGFKVGFIVDYHINDLLDVRLSPTFSFNQLQLNYRYSNGEIKEDLQDPTYVELPLLLKYKSIRRMNRRMYFLAGLNPAFKAVSSQDKENKSEKLLTKGFNLSLDIGVGMDLYQPLFKFSPELRYSYGLLNVLDDQENSYSAPLRNLTIHSLSFFITFEGGPSTFSKKGKKQRKR</sequence>
<accession>A0ABY6CR39</accession>
<reference evidence="2" key="1">
    <citation type="submission" date="2022-09" db="EMBL/GenBank/DDBJ databases">
        <title>Comparative genomics and taxonomic characterization of three novel marine species of genus Reichenbachiella exhibiting antioxidant and polysaccharide degradation activities.</title>
        <authorList>
            <person name="Muhammad N."/>
            <person name="Lee Y.-J."/>
            <person name="Ko J."/>
            <person name="Kim S.-G."/>
        </authorList>
    </citation>
    <scope>NUCLEOTIDE SEQUENCE</scope>
    <source>
        <strain evidence="2">BKB1-1</strain>
    </source>
</reference>
<dbReference type="Pfam" id="PF13568">
    <property type="entry name" value="OMP_b-brl_2"/>
    <property type="match status" value="1"/>
</dbReference>
<dbReference type="Proteomes" id="UP001065174">
    <property type="component" value="Chromosome"/>
</dbReference>
<gene>
    <name evidence="2" type="ORF">N6H18_03185</name>
</gene>
<evidence type="ECO:0000259" key="1">
    <source>
        <dbReference type="Pfam" id="PF13568"/>
    </source>
</evidence>
<name>A0ABY6CR39_9BACT</name>
<proteinExistence type="predicted"/>
<dbReference type="EMBL" id="CP106679">
    <property type="protein sequence ID" value="UXP32958.1"/>
    <property type="molecule type" value="Genomic_DNA"/>
</dbReference>
<evidence type="ECO:0000313" key="3">
    <source>
        <dbReference type="Proteomes" id="UP001065174"/>
    </source>
</evidence>
<organism evidence="2 3">
    <name type="scientific">Reichenbachiella agarivorans</name>
    <dbReference type="NCBI Taxonomy" id="2979464"/>
    <lineage>
        <taxon>Bacteria</taxon>
        <taxon>Pseudomonadati</taxon>
        <taxon>Bacteroidota</taxon>
        <taxon>Cytophagia</taxon>
        <taxon>Cytophagales</taxon>
        <taxon>Reichenbachiellaceae</taxon>
        <taxon>Reichenbachiella</taxon>
    </lineage>
</organism>
<dbReference type="RefSeq" id="WP_262310389.1">
    <property type="nucleotide sequence ID" value="NZ_CP106679.1"/>
</dbReference>
<protein>
    <submittedName>
        <fullName evidence="2">PorT family protein</fullName>
    </submittedName>
</protein>
<feature type="domain" description="Outer membrane protein beta-barrel" evidence="1">
    <location>
        <begin position="48"/>
        <end position="219"/>
    </location>
</feature>
<dbReference type="InterPro" id="IPR025665">
    <property type="entry name" value="Beta-barrel_OMP_2"/>
</dbReference>
<keyword evidence="3" id="KW-1185">Reference proteome</keyword>